<dbReference type="InterPro" id="IPR011611">
    <property type="entry name" value="PfkB_dom"/>
</dbReference>
<dbReference type="GO" id="GO:0016301">
    <property type="term" value="F:kinase activity"/>
    <property type="evidence" value="ECO:0007669"/>
    <property type="project" value="UniProtKB-KW"/>
</dbReference>
<dbReference type="Proteomes" id="UP001203136">
    <property type="component" value="Unassembled WGS sequence"/>
</dbReference>
<evidence type="ECO:0000256" key="4">
    <source>
        <dbReference type="ARBA" id="ARBA00022777"/>
    </source>
</evidence>
<evidence type="ECO:0000256" key="5">
    <source>
        <dbReference type="ARBA" id="ARBA00022840"/>
    </source>
</evidence>
<dbReference type="InterPro" id="IPR029056">
    <property type="entry name" value="Ribokinase-like"/>
</dbReference>
<dbReference type="EMBL" id="JAINVB010000001">
    <property type="protein sequence ID" value="MCK0085269.1"/>
    <property type="molecule type" value="Genomic_DNA"/>
</dbReference>
<evidence type="ECO:0000313" key="9">
    <source>
        <dbReference type="Proteomes" id="UP001300871"/>
    </source>
</evidence>
<sequence>MYDVTAIGELLIDFAALSSDSAGYPTMKANPGGAPGNFLAALNAYGARTAFLGKVGGDAFGTLLVRTLADAGVETKGIVTDDTVFTTLAFVTFSPEGDRSFSFARKPGADTRLLFGELDLSLIDGARVFHFGTLSLTDEPVRTTTQKAVAYAREKGKMITFDPNLRPPLWKSREEAREQILWGLSRADVVKISDDEVEFLWGITDETEAAGKLLNEYGVRLAMITLGPKGAYLANRNGGARAVCPPVKPIDTTGAGDIFGGSAVARLLKTGKEPDCLTVEELAAIAAFASTAASLSTQVTGGIPSIPSEEAVLMHLCTGNA</sequence>
<keyword evidence="3" id="KW-0547">Nucleotide-binding</keyword>
<dbReference type="Gene3D" id="3.40.1190.20">
    <property type="match status" value="1"/>
</dbReference>
<keyword evidence="5" id="KW-0067">ATP-binding</keyword>
<feature type="domain" description="Carbohydrate kinase PfkB" evidence="6">
    <location>
        <begin position="3"/>
        <end position="307"/>
    </location>
</feature>
<name>A0AAW6AZN3_CLOSY</name>
<dbReference type="GeneID" id="57966995"/>
<reference evidence="7" key="1">
    <citation type="journal article" date="2022" name="Cell Host Microbe">
        <title>Colonization of the live biotherapeutic product VE303 and modulation of the microbiota and metabolites in healthy volunteers.</title>
        <authorList>
            <person name="Dsouza M."/>
            <person name="Menon R."/>
            <person name="Crossette E."/>
            <person name="Bhattarai S.K."/>
            <person name="Schneider J."/>
            <person name="Kim Y.G."/>
            <person name="Reddy S."/>
            <person name="Caballero S."/>
            <person name="Felix C."/>
            <person name="Cornacchione L."/>
            <person name="Hendrickson J."/>
            <person name="Watson A.R."/>
            <person name="Minot S.S."/>
            <person name="Greenfield N."/>
            <person name="Schopf L."/>
            <person name="Szabady R."/>
            <person name="Patarroyo J."/>
            <person name="Smith W."/>
            <person name="Harrison P."/>
            <person name="Kuijper E.J."/>
            <person name="Kelly C.P."/>
            <person name="Olle B."/>
            <person name="Bobilev D."/>
            <person name="Silber J.L."/>
            <person name="Bucci V."/>
            <person name="Roberts B."/>
            <person name="Faith J."/>
            <person name="Norman J.M."/>
        </authorList>
    </citation>
    <scope>NUCLEOTIDE SEQUENCE</scope>
    <source>
        <strain evidence="7">VE303-04</strain>
    </source>
</reference>
<evidence type="ECO:0000313" key="8">
    <source>
        <dbReference type="EMBL" id="MDB2002338.1"/>
    </source>
</evidence>
<dbReference type="GO" id="GO:0005524">
    <property type="term" value="F:ATP binding"/>
    <property type="evidence" value="ECO:0007669"/>
    <property type="project" value="UniProtKB-KW"/>
</dbReference>
<evidence type="ECO:0000259" key="6">
    <source>
        <dbReference type="Pfam" id="PF00294"/>
    </source>
</evidence>
<evidence type="ECO:0000313" key="7">
    <source>
        <dbReference type="EMBL" id="MCK0085269.1"/>
    </source>
</evidence>
<dbReference type="PANTHER" id="PTHR43085:SF1">
    <property type="entry name" value="PSEUDOURIDINE KINASE-RELATED"/>
    <property type="match status" value="1"/>
</dbReference>
<comment type="caution">
    <text evidence="8">The sequence shown here is derived from an EMBL/GenBank/DDBJ whole genome shotgun (WGS) entry which is preliminary data.</text>
</comment>
<keyword evidence="2" id="KW-0808">Transferase</keyword>
<organism evidence="8 9">
    <name type="scientific">Clostridium symbiosum</name>
    <name type="common">Bacteroides symbiosus</name>
    <dbReference type="NCBI Taxonomy" id="1512"/>
    <lineage>
        <taxon>Bacteria</taxon>
        <taxon>Bacillati</taxon>
        <taxon>Bacillota</taxon>
        <taxon>Clostridia</taxon>
        <taxon>Lachnospirales</taxon>
        <taxon>Lachnospiraceae</taxon>
        <taxon>Otoolea</taxon>
    </lineage>
</organism>
<evidence type="ECO:0000256" key="1">
    <source>
        <dbReference type="ARBA" id="ARBA00010688"/>
    </source>
</evidence>
<dbReference type="PANTHER" id="PTHR43085">
    <property type="entry name" value="HEXOKINASE FAMILY MEMBER"/>
    <property type="match status" value="1"/>
</dbReference>
<evidence type="ECO:0000256" key="3">
    <source>
        <dbReference type="ARBA" id="ARBA00022741"/>
    </source>
</evidence>
<protein>
    <submittedName>
        <fullName evidence="8">Carbohydrate kinase</fullName>
    </submittedName>
</protein>
<reference evidence="8" key="2">
    <citation type="submission" date="2023-01" db="EMBL/GenBank/DDBJ databases">
        <title>Human gut microbiome strain richness.</title>
        <authorList>
            <person name="Chen-Liaw A."/>
        </authorList>
    </citation>
    <scope>NUCLEOTIDE SEQUENCE</scope>
    <source>
        <strain evidence="8">B1_m1001713B170214d0_201011</strain>
    </source>
</reference>
<dbReference type="AlphaFoldDB" id="A0AAW6AZN3"/>
<dbReference type="EMBL" id="JAQLGM010000068">
    <property type="protein sequence ID" value="MDB2002338.1"/>
    <property type="molecule type" value="Genomic_DNA"/>
</dbReference>
<dbReference type="Proteomes" id="UP001300871">
    <property type="component" value="Unassembled WGS sequence"/>
</dbReference>
<evidence type="ECO:0000256" key="2">
    <source>
        <dbReference type="ARBA" id="ARBA00022679"/>
    </source>
</evidence>
<comment type="similarity">
    <text evidence="1">Belongs to the carbohydrate kinase PfkB family.</text>
</comment>
<dbReference type="CDD" id="cd01167">
    <property type="entry name" value="bac_FRK"/>
    <property type="match status" value="1"/>
</dbReference>
<accession>A0AAW6AZN3</accession>
<gene>
    <name evidence="7" type="ORF">K5I21_05175</name>
    <name evidence="8" type="ORF">PM006_19250</name>
</gene>
<keyword evidence="4 8" id="KW-0418">Kinase</keyword>
<dbReference type="RefSeq" id="WP_003504611.1">
    <property type="nucleotide sequence ID" value="NZ_BAABZD010000001.1"/>
</dbReference>
<dbReference type="Pfam" id="PF00294">
    <property type="entry name" value="PfkB"/>
    <property type="match status" value="1"/>
</dbReference>
<dbReference type="InterPro" id="IPR050306">
    <property type="entry name" value="PfkB_Carbo_kinase"/>
</dbReference>
<dbReference type="SUPFAM" id="SSF53613">
    <property type="entry name" value="Ribokinase-like"/>
    <property type="match status" value="1"/>
</dbReference>
<proteinExistence type="inferred from homology"/>